<name>A0AA38SFG0_9ASTR</name>
<comment type="caution">
    <text evidence="2">The sequence shown here is derived from an EMBL/GenBank/DDBJ whole genome shotgun (WGS) entry which is preliminary data.</text>
</comment>
<feature type="region of interest" description="Disordered" evidence="1">
    <location>
        <begin position="47"/>
        <end position="70"/>
    </location>
</feature>
<keyword evidence="3" id="KW-1185">Reference proteome</keyword>
<reference evidence="2" key="1">
    <citation type="submission" date="2023-03" db="EMBL/GenBank/DDBJ databases">
        <title>Chromosome-scale reference genome and RAD-based genetic map of yellow starthistle (Centaurea solstitialis) reveal putative structural variation and QTLs associated with invader traits.</title>
        <authorList>
            <person name="Reatini B."/>
            <person name="Cang F.A."/>
            <person name="Jiang Q."/>
            <person name="Mckibben M.T.W."/>
            <person name="Barker M.S."/>
            <person name="Rieseberg L.H."/>
            <person name="Dlugosch K.M."/>
        </authorList>
    </citation>
    <scope>NUCLEOTIDE SEQUENCE</scope>
    <source>
        <strain evidence="2">CAN-66</strain>
        <tissue evidence="2">Leaf</tissue>
    </source>
</reference>
<dbReference type="Proteomes" id="UP001172457">
    <property type="component" value="Chromosome 7"/>
</dbReference>
<proteinExistence type="predicted"/>
<evidence type="ECO:0000256" key="1">
    <source>
        <dbReference type="SAM" id="MobiDB-lite"/>
    </source>
</evidence>
<dbReference type="AlphaFoldDB" id="A0AA38SFG0"/>
<evidence type="ECO:0000313" key="2">
    <source>
        <dbReference type="EMBL" id="KAJ9541014.1"/>
    </source>
</evidence>
<accession>A0AA38SFG0</accession>
<feature type="compositionally biased region" description="Polar residues" evidence="1">
    <location>
        <begin position="51"/>
        <end position="70"/>
    </location>
</feature>
<gene>
    <name evidence="2" type="ORF">OSB04_027520</name>
</gene>
<organism evidence="2 3">
    <name type="scientific">Centaurea solstitialis</name>
    <name type="common">yellow star-thistle</name>
    <dbReference type="NCBI Taxonomy" id="347529"/>
    <lineage>
        <taxon>Eukaryota</taxon>
        <taxon>Viridiplantae</taxon>
        <taxon>Streptophyta</taxon>
        <taxon>Embryophyta</taxon>
        <taxon>Tracheophyta</taxon>
        <taxon>Spermatophyta</taxon>
        <taxon>Magnoliopsida</taxon>
        <taxon>eudicotyledons</taxon>
        <taxon>Gunneridae</taxon>
        <taxon>Pentapetalae</taxon>
        <taxon>asterids</taxon>
        <taxon>campanulids</taxon>
        <taxon>Asterales</taxon>
        <taxon>Asteraceae</taxon>
        <taxon>Carduoideae</taxon>
        <taxon>Cardueae</taxon>
        <taxon>Centaureinae</taxon>
        <taxon>Centaurea</taxon>
    </lineage>
</organism>
<protein>
    <submittedName>
        <fullName evidence="2">Uncharacterized protein</fullName>
    </submittedName>
</protein>
<dbReference type="EMBL" id="JARYMX010000007">
    <property type="protein sequence ID" value="KAJ9541014.1"/>
    <property type="molecule type" value="Genomic_DNA"/>
</dbReference>
<evidence type="ECO:0000313" key="3">
    <source>
        <dbReference type="Proteomes" id="UP001172457"/>
    </source>
</evidence>
<sequence>MCGAAARKLDTSAAKRVFYPLPDTIEWLVFYCFNPTFDNHDCTRHFGTKETPVTNNESIRGGNNSKEFRN</sequence>